<evidence type="ECO:0000256" key="1">
    <source>
        <dbReference type="SAM" id="MobiDB-lite"/>
    </source>
</evidence>
<dbReference type="PANTHER" id="PTHR31286">
    <property type="entry name" value="GLYCINE-RICH CELL WALL STRUCTURAL PROTEIN 1.8-LIKE"/>
    <property type="match status" value="1"/>
</dbReference>
<proteinExistence type="predicted"/>
<name>A0A6A4L3J8_9ERIC</name>
<feature type="region of interest" description="Disordered" evidence="1">
    <location>
        <begin position="163"/>
        <end position="191"/>
    </location>
</feature>
<dbReference type="AlphaFoldDB" id="A0A6A4L3J8"/>
<dbReference type="EMBL" id="QEFC01002094">
    <property type="protein sequence ID" value="KAE9454856.1"/>
    <property type="molecule type" value="Genomic_DNA"/>
</dbReference>
<sequence length="530" mass="57969">MEATTRDGGGDATMLDSAMEDPVVISLDESFEECPKNAQFVLVGKILASKTLNRVAVQKILERAWRTEQEFTISYWQDNVYGFSFQNEDDLCRIISKGPWSIMGSILILRKWDQSKSFSDLDFVFSPFWVQIHADFAVVDTIQYGDKPLPKLIYPEGRRSVEEDGGACSGTGEERVANPSGNIPSSDPKARQNRGIVERIMVCTNSLESDTSRVGINEAENLSSGMPTETQLIKCGSVGHKSGFDGPSSGLSKGGEEFRTGPVYYVEEPDSPRPISDVEKAKSPVELQIEPTSFFGNSFSVNLSKVGQCPRTGEEGIVSAFNKALNLKRKGVEELERDQGKRLKESGSVEASKQDFALVRLSAEEKGSSCSPHRGCLGRGRGRRGGRAGRSTIRGWNQIPALCDVDLVEVEVRAGVSGVELDPLRLLGFGQNIRQILVQNSVDFELRIEAELEVSVFFVPGRGAHSEALAGIDLGAQVHLGGIIHLVAAQVVVKLVHYDRDPVPGRCDPVPGRRDEVVEGRFEEGSHGVW</sequence>
<feature type="domain" description="DUF4283" evidence="2">
    <location>
        <begin position="39"/>
        <end position="117"/>
    </location>
</feature>
<accession>A0A6A4L3J8</accession>
<protein>
    <recommendedName>
        <fullName evidence="2">DUF4283 domain-containing protein</fullName>
    </recommendedName>
</protein>
<dbReference type="PANTHER" id="PTHR31286:SF167">
    <property type="entry name" value="OS09G0268800 PROTEIN"/>
    <property type="match status" value="1"/>
</dbReference>
<gene>
    <name evidence="3" type="ORF">C3L33_13247</name>
</gene>
<feature type="non-terminal residue" evidence="3">
    <location>
        <position position="1"/>
    </location>
</feature>
<organism evidence="3 4">
    <name type="scientific">Rhododendron williamsianum</name>
    <dbReference type="NCBI Taxonomy" id="262921"/>
    <lineage>
        <taxon>Eukaryota</taxon>
        <taxon>Viridiplantae</taxon>
        <taxon>Streptophyta</taxon>
        <taxon>Embryophyta</taxon>
        <taxon>Tracheophyta</taxon>
        <taxon>Spermatophyta</taxon>
        <taxon>Magnoliopsida</taxon>
        <taxon>eudicotyledons</taxon>
        <taxon>Gunneridae</taxon>
        <taxon>Pentapetalae</taxon>
        <taxon>asterids</taxon>
        <taxon>Ericales</taxon>
        <taxon>Ericaceae</taxon>
        <taxon>Ericoideae</taxon>
        <taxon>Rhodoreae</taxon>
        <taxon>Rhododendron</taxon>
    </lineage>
</organism>
<dbReference type="InterPro" id="IPR040256">
    <property type="entry name" value="At4g02000-like"/>
</dbReference>
<dbReference type="InterPro" id="IPR025558">
    <property type="entry name" value="DUF4283"/>
</dbReference>
<dbReference type="Pfam" id="PF14111">
    <property type="entry name" value="DUF4283"/>
    <property type="match status" value="1"/>
</dbReference>
<dbReference type="Proteomes" id="UP000428333">
    <property type="component" value="Linkage Group LG08"/>
</dbReference>
<dbReference type="OrthoDB" id="1707487at2759"/>
<evidence type="ECO:0000313" key="4">
    <source>
        <dbReference type="Proteomes" id="UP000428333"/>
    </source>
</evidence>
<evidence type="ECO:0000313" key="3">
    <source>
        <dbReference type="EMBL" id="KAE9454856.1"/>
    </source>
</evidence>
<keyword evidence="4" id="KW-1185">Reference proteome</keyword>
<comment type="caution">
    <text evidence="3">The sequence shown here is derived from an EMBL/GenBank/DDBJ whole genome shotgun (WGS) entry which is preliminary data.</text>
</comment>
<reference evidence="3 4" key="1">
    <citation type="journal article" date="2019" name="Genome Biol. Evol.">
        <title>The Rhododendron genome and chromosomal organization provide insight into shared whole-genome duplications across the heath family (Ericaceae).</title>
        <authorList>
            <person name="Soza V.L."/>
            <person name="Lindsley D."/>
            <person name="Waalkes A."/>
            <person name="Ramage E."/>
            <person name="Patwardhan R.P."/>
            <person name="Burton J.N."/>
            <person name="Adey A."/>
            <person name="Kumar A."/>
            <person name="Qiu R."/>
            <person name="Shendure J."/>
            <person name="Hall B."/>
        </authorList>
    </citation>
    <scope>NUCLEOTIDE SEQUENCE [LARGE SCALE GENOMIC DNA]</scope>
    <source>
        <strain evidence="3">RSF 1966-606</strain>
    </source>
</reference>
<evidence type="ECO:0000259" key="2">
    <source>
        <dbReference type="Pfam" id="PF14111"/>
    </source>
</evidence>